<proteinExistence type="predicted"/>
<feature type="region of interest" description="Disordered" evidence="1">
    <location>
        <begin position="223"/>
        <end position="252"/>
    </location>
</feature>
<accession>A0A518BT96</accession>
<evidence type="ECO:0000256" key="1">
    <source>
        <dbReference type="SAM" id="MobiDB-lite"/>
    </source>
</evidence>
<sequence>MLGFGKNRYSPLGVDLAKDCVCLSQLRRAGGRVVLSGFASWASEGEAGYAGVAEQVVQSLKRDRFLGRRVVVRVPDHLLNIKNVRIPTLPDDELEEAVRWEAGERLNINPDESIIRFYDAGEVRQGSETRREIIILAAPAQPLNELTEALDANGLEVLALEAAPTMLARFQGYIEESVYVSAGDAEAPHVILHIGAEHTWVLIADCGRLVFVRQMPVGSLDLGQQQQAQASAEEPERATYDLDDPEPRTQARPRVDVGQELALCLRYHGVTFPGRRPETAWLFAPDEVLAGVADSISSRTHLAVISPATITEALPDLSGDTDEPLSQIAPSLALAMNWPGGRLAA</sequence>
<dbReference type="Gene3D" id="3.30.1490.300">
    <property type="match status" value="1"/>
</dbReference>
<protein>
    <submittedName>
        <fullName evidence="2">Competence protein A</fullName>
    </submittedName>
</protein>
<dbReference type="EMBL" id="CP036280">
    <property type="protein sequence ID" value="QDU70198.1"/>
    <property type="molecule type" value="Genomic_DNA"/>
</dbReference>
<keyword evidence="3" id="KW-1185">Reference proteome</keyword>
<dbReference type="Proteomes" id="UP000320386">
    <property type="component" value="Chromosome"/>
</dbReference>
<evidence type="ECO:0000313" key="2">
    <source>
        <dbReference type="EMBL" id="QDU70198.1"/>
    </source>
</evidence>
<dbReference type="Pfam" id="PF11104">
    <property type="entry name" value="PilM_2"/>
    <property type="match status" value="1"/>
</dbReference>
<dbReference type="AlphaFoldDB" id="A0A518BT96"/>
<feature type="compositionally biased region" description="Basic and acidic residues" evidence="1">
    <location>
        <begin position="234"/>
        <end position="252"/>
    </location>
</feature>
<gene>
    <name evidence="2" type="ORF">Pan265_00200</name>
</gene>
<dbReference type="SUPFAM" id="SSF53067">
    <property type="entry name" value="Actin-like ATPase domain"/>
    <property type="match status" value="1"/>
</dbReference>
<name>A0A518BT96_9BACT</name>
<dbReference type="RefSeq" id="WP_145444176.1">
    <property type="nucleotide sequence ID" value="NZ_CP036280.1"/>
</dbReference>
<dbReference type="KEGG" id="mcad:Pan265_00200"/>
<dbReference type="InterPro" id="IPR005883">
    <property type="entry name" value="PilM"/>
</dbReference>
<dbReference type="Gene3D" id="3.30.420.40">
    <property type="match status" value="2"/>
</dbReference>
<reference evidence="2 3" key="1">
    <citation type="submission" date="2019-02" db="EMBL/GenBank/DDBJ databases">
        <title>Deep-cultivation of Planctomycetes and their phenomic and genomic characterization uncovers novel biology.</title>
        <authorList>
            <person name="Wiegand S."/>
            <person name="Jogler M."/>
            <person name="Boedeker C."/>
            <person name="Pinto D."/>
            <person name="Vollmers J."/>
            <person name="Rivas-Marin E."/>
            <person name="Kohn T."/>
            <person name="Peeters S.H."/>
            <person name="Heuer A."/>
            <person name="Rast P."/>
            <person name="Oberbeckmann S."/>
            <person name="Bunk B."/>
            <person name="Jeske O."/>
            <person name="Meyerdierks A."/>
            <person name="Storesund J.E."/>
            <person name="Kallscheuer N."/>
            <person name="Luecker S."/>
            <person name="Lage O.M."/>
            <person name="Pohl T."/>
            <person name="Merkel B.J."/>
            <person name="Hornburger P."/>
            <person name="Mueller R.-W."/>
            <person name="Bruemmer F."/>
            <person name="Labrenz M."/>
            <person name="Spormann A.M."/>
            <person name="Op den Camp H."/>
            <person name="Overmann J."/>
            <person name="Amann R."/>
            <person name="Jetten M.S.M."/>
            <person name="Mascher T."/>
            <person name="Medema M.H."/>
            <person name="Devos D.P."/>
            <person name="Kaster A.-K."/>
            <person name="Ovreas L."/>
            <person name="Rohde M."/>
            <person name="Galperin M.Y."/>
            <person name="Jogler C."/>
        </authorList>
    </citation>
    <scope>NUCLEOTIDE SEQUENCE [LARGE SCALE GENOMIC DNA]</scope>
    <source>
        <strain evidence="2 3">Pan265</strain>
    </source>
</reference>
<dbReference type="OrthoDB" id="208962at2"/>
<evidence type="ECO:0000313" key="3">
    <source>
        <dbReference type="Proteomes" id="UP000320386"/>
    </source>
</evidence>
<organism evidence="2 3">
    <name type="scientific">Mucisphaera calidilacus</name>
    <dbReference type="NCBI Taxonomy" id="2527982"/>
    <lineage>
        <taxon>Bacteria</taxon>
        <taxon>Pseudomonadati</taxon>
        <taxon>Planctomycetota</taxon>
        <taxon>Phycisphaerae</taxon>
        <taxon>Phycisphaerales</taxon>
        <taxon>Phycisphaeraceae</taxon>
        <taxon>Mucisphaera</taxon>
    </lineage>
</organism>
<dbReference type="InterPro" id="IPR043129">
    <property type="entry name" value="ATPase_NBD"/>
</dbReference>